<name>A0A855UL92_ENTFL</name>
<dbReference type="Gene3D" id="3.90.70.10">
    <property type="entry name" value="Cysteine proteinases"/>
    <property type="match status" value="1"/>
</dbReference>
<proteinExistence type="predicted"/>
<reference evidence="2 3" key="1">
    <citation type="submission" date="2018-04" db="EMBL/GenBank/DDBJ databases">
        <authorList>
            <person name="Van Tyne D."/>
        </authorList>
    </citation>
    <scope>NUCLEOTIDE SEQUENCE [LARGE SCALE GENOMIC DNA]</scope>
    <source>
        <strain evidence="2 3">B2535</strain>
    </source>
</reference>
<evidence type="ECO:0000259" key="1">
    <source>
        <dbReference type="Pfam" id="PF13529"/>
    </source>
</evidence>
<dbReference type="AlphaFoldDB" id="A0A855UL92"/>
<dbReference type="PANTHER" id="PTHR37806:SF1">
    <property type="entry name" value="PEPTIDASE C39-LIKE DOMAIN-CONTAINING PROTEIN"/>
    <property type="match status" value="1"/>
</dbReference>
<dbReference type="InterPro" id="IPR038765">
    <property type="entry name" value="Papain-like_cys_pep_sf"/>
</dbReference>
<dbReference type="RefSeq" id="WP_010714213.1">
    <property type="nucleotide sequence ID" value="NZ_JACZBU010000007.1"/>
</dbReference>
<dbReference type="Pfam" id="PF13529">
    <property type="entry name" value="Peptidase_C39_2"/>
    <property type="match status" value="1"/>
</dbReference>
<dbReference type="Proteomes" id="UP000244140">
    <property type="component" value="Unassembled WGS sequence"/>
</dbReference>
<feature type="domain" description="Peptidase C39-like" evidence="1">
    <location>
        <begin position="15"/>
        <end position="166"/>
    </location>
</feature>
<dbReference type="PANTHER" id="PTHR37806">
    <property type="entry name" value="LMO0724 PROTEIN"/>
    <property type="match status" value="1"/>
</dbReference>
<evidence type="ECO:0000313" key="3">
    <source>
        <dbReference type="Proteomes" id="UP000244140"/>
    </source>
</evidence>
<protein>
    <recommendedName>
        <fullName evidence="1">Peptidase C39-like domain-containing protein</fullName>
    </recommendedName>
</protein>
<dbReference type="EMBL" id="PZZH01000001">
    <property type="protein sequence ID" value="PTN79386.1"/>
    <property type="molecule type" value="Genomic_DNA"/>
</dbReference>
<gene>
    <name evidence="2" type="ORF">DAI13_14485</name>
</gene>
<sequence length="192" mass="21457">MLSTNAFASEDYNLLGVKNYDQYALGAPSGCEGASLLQGLQYKGKIPDWDLIKFLKTIPISSSGNPYDGFVGSPFVENSWTYSAIYPIPLVKWGQAYGDVKDMSGHSLDELLNEVKNNNPIVAWVTIKFQPARWGIWNFGRAVNNNHAVTLDGYDSKKGKLHVSDPISGKYWIDKNTFESVYNERNFAVAIY</sequence>
<dbReference type="SUPFAM" id="SSF54001">
    <property type="entry name" value="Cysteine proteinases"/>
    <property type="match status" value="1"/>
</dbReference>
<comment type="caution">
    <text evidence="2">The sequence shown here is derived from an EMBL/GenBank/DDBJ whole genome shotgun (WGS) entry which is preliminary data.</text>
</comment>
<accession>A0A855UL92</accession>
<dbReference type="InterPro" id="IPR039564">
    <property type="entry name" value="Peptidase_C39-like"/>
</dbReference>
<evidence type="ECO:0000313" key="2">
    <source>
        <dbReference type="EMBL" id="PTN79386.1"/>
    </source>
</evidence>
<organism evidence="2 3">
    <name type="scientific">Enterococcus faecalis</name>
    <name type="common">Streptococcus faecalis</name>
    <dbReference type="NCBI Taxonomy" id="1351"/>
    <lineage>
        <taxon>Bacteria</taxon>
        <taxon>Bacillati</taxon>
        <taxon>Bacillota</taxon>
        <taxon>Bacilli</taxon>
        <taxon>Lactobacillales</taxon>
        <taxon>Enterococcaceae</taxon>
        <taxon>Enterococcus</taxon>
    </lineage>
</organism>